<name>A0A1D8RAH8_9EUKA</name>
<dbReference type="EMBL" id="KU821780">
    <property type="protein sequence ID" value="AOW69307.1"/>
    <property type="molecule type" value="mRNA"/>
</dbReference>
<dbReference type="Pfam" id="PF03600">
    <property type="entry name" value="CitMHS"/>
    <property type="match status" value="1"/>
</dbReference>
<reference evidence="9" key="1">
    <citation type="journal article" date="2016" name="Mol. Biol. Evol.">
        <title>The Evolution of Silicon Transport in Eukaryotes.</title>
        <authorList>
            <person name="Marron A.O."/>
            <person name="Ratcliffe S."/>
            <person name="Wheeler G.L."/>
            <person name="Goldstein R.E."/>
            <person name="King N."/>
            <person name="Not F."/>
            <person name="de Vargas C."/>
            <person name="Richter D.J."/>
        </authorList>
    </citation>
    <scope>NUCLEOTIDE SEQUENCE</scope>
    <source>
        <strain evidence="9">ATCC PRA-392</strain>
    </source>
</reference>
<keyword evidence="3 7" id="KW-0812">Transmembrane</keyword>
<feature type="region of interest" description="Disordered" evidence="6">
    <location>
        <begin position="112"/>
        <end position="131"/>
    </location>
</feature>
<keyword evidence="4 7" id="KW-1133">Transmembrane helix</keyword>
<sequence>MPHHYPPLRVNGNGASDESSNGHSAANASSASSKSQVNGADRSDGATDISDTKSSGLGRRTSSYTAAQRISSTSSSAPLLVDTNDEEYIDVVPPNTADIGHNGGVSETTFLQHRKQSGQSKSPRMKRSPKPSRYVMLAETLTRDHLIAHDAAGGMSDPEALEMGRYTDATDDEQGNSPLRGLRRRTTSGGDASVEEEDNGYSPVRGHRRRRTLSGGEASVEEGDHSNSPVRHRRIRTTSGGAASVESGKSRPRTGSGSGSDAALSSPQRTVLQERADRLRRKQRRRHRKISEKSFLSSGSRFSDRSFLSEGKDELVDLMPRTRFAVPRGAERAATIDAANMKTQEARQRAVAAAASPEYTARMSKKSVLDFHCHEKRWALLHDSTRATSCHTKMTLVEDDNGVKKILRWRSLEDVDMECQQNAGKDIDPAMIYSRRNTAHSVSYHHDGTVSDHLHSSSESEDSLSSSENENELLEYEIERDMMQHGDYIAGRRGLAHSIVEEHHAERMESGSNSVSRAVSIAEDLPGVVRTASGVQSISGMNPGSQGHRLKAMHKNSRQIVHDMRQRIRELLLISDGLVVTQPNIAHHLRIAAHNLMEDVVGIKEHVNVAREIQHQPKGRLFDIRSRIRKSRNLVERIEKKKAEVDNCETESDREWNEHNKNWRKFLSYMPWTFGLATLAALIIMMATGDRSPHDIDNPAHDIYSVTENYTIGVEFDVSKPYTWVEAHVELPSSEDADHEYHLEGRNTVSVWLQEYNESVKTWFDVPDFAVERCRQAAHNARLCVFDGYKLGDRRGDRLRFALQLANHPEHGSYLPAHVDVLQMGPIGEAKVYVAAVIVIIVLIMIATDALHRTLVAFVGSFSMLGLLLLCDIVPLFQTVVVWIDEATLALLFGMMIIVGKLSETGAFEVCTKYVVRYSRANLFRLTTIMCLMTAVMSAFLDNVTTIMLLAPLTIELTHALKVDPVPLLVAITLFSNVGGAATLIGDPPNIIVGTALSDTIGFVDFLTNMMPAIVIMFVPCLYFIRWQYGDQLRGDLVHFKHAIKVAESYEIKSWILLKQCLIVLLAVIVAFVTHSVHEVNPAWIAVMGAVALMIASEPHNIEHSLHSVEWETLLFFAALFVMVEASAEIGLIRAIGNLLTSLIETVDKEDQLILAIVSLVWVSSLTSAFLDNIPYTATMVPVIRQLADEDDGLGLPLATLAWALCFGACLGGNGTLIGASANIVCSSIAHRHGHTMSFGRFFRVAFPFMLLTAVIATAYMLARYAS</sequence>
<evidence type="ECO:0000256" key="1">
    <source>
        <dbReference type="ARBA" id="ARBA00004141"/>
    </source>
</evidence>
<evidence type="ECO:0000256" key="3">
    <source>
        <dbReference type="ARBA" id="ARBA00022692"/>
    </source>
</evidence>
<evidence type="ECO:0000313" key="9">
    <source>
        <dbReference type="EMBL" id="AOW69307.1"/>
    </source>
</evidence>
<evidence type="ECO:0000256" key="7">
    <source>
        <dbReference type="SAM" id="Phobius"/>
    </source>
</evidence>
<evidence type="ECO:0000256" key="4">
    <source>
        <dbReference type="ARBA" id="ARBA00022989"/>
    </source>
</evidence>
<evidence type="ECO:0000256" key="2">
    <source>
        <dbReference type="ARBA" id="ARBA00022448"/>
    </source>
</evidence>
<dbReference type="AlphaFoldDB" id="A0A1D8RAH8"/>
<feature type="compositionally biased region" description="Polar residues" evidence="6">
    <location>
        <begin position="52"/>
        <end position="77"/>
    </location>
</feature>
<dbReference type="InterPro" id="IPR004680">
    <property type="entry name" value="Cit_transptr-like_dom"/>
</dbReference>
<feature type="transmembrane region" description="Helical" evidence="7">
    <location>
        <begin position="880"/>
        <end position="903"/>
    </location>
</feature>
<feature type="region of interest" description="Disordered" evidence="6">
    <location>
        <begin position="1"/>
        <end position="81"/>
    </location>
</feature>
<organism evidence="9">
    <name type="scientific">Stephanoeca diplocostata</name>
    <dbReference type="NCBI Taxonomy" id="81535"/>
    <lineage>
        <taxon>Eukaryota</taxon>
        <taxon>Choanoflagellata</taxon>
        <taxon>Acanthoecida</taxon>
        <taxon>Stephanoecidae</taxon>
        <taxon>Stephanoeca</taxon>
    </lineage>
</organism>
<dbReference type="GO" id="GO:0055085">
    <property type="term" value="P:transmembrane transport"/>
    <property type="evidence" value="ECO:0007669"/>
    <property type="project" value="InterPro"/>
</dbReference>
<feature type="transmembrane region" description="Helical" evidence="7">
    <location>
        <begin position="1114"/>
        <end position="1133"/>
    </location>
</feature>
<protein>
    <submittedName>
        <fullName evidence="9">Pink-eyed dilution-like 1</fullName>
    </submittedName>
</protein>
<feature type="transmembrane region" description="Helical" evidence="7">
    <location>
        <begin position="1242"/>
        <end position="1263"/>
    </location>
</feature>
<evidence type="ECO:0000256" key="6">
    <source>
        <dbReference type="SAM" id="MobiDB-lite"/>
    </source>
</evidence>
<feature type="domain" description="Citrate transporter-like" evidence="8">
    <location>
        <begin position="844"/>
        <end position="1208"/>
    </location>
</feature>
<feature type="region of interest" description="Disordered" evidence="6">
    <location>
        <begin position="168"/>
        <end position="295"/>
    </location>
</feature>
<feature type="transmembrane region" description="Helical" evidence="7">
    <location>
        <begin position="832"/>
        <end position="848"/>
    </location>
</feature>
<feature type="compositionally biased region" description="Low complexity" evidence="6">
    <location>
        <begin position="19"/>
        <end position="35"/>
    </location>
</feature>
<feature type="compositionally biased region" description="Polar residues" evidence="6">
    <location>
        <begin position="112"/>
        <end position="122"/>
    </location>
</feature>
<keyword evidence="5 7" id="KW-0472">Membrane</keyword>
<feature type="transmembrane region" description="Helical" evidence="7">
    <location>
        <begin position="1153"/>
        <end position="1171"/>
    </location>
</feature>
<feature type="transmembrane region" description="Helical" evidence="7">
    <location>
        <begin position="1006"/>
        <end position="1025"/>
    </location>
</feature>
<evidence type="ECO:0000256" key="5">
    <source>
        <dbReference type="ARBA" id="ARBA00023136"/>
    </source>
</evidence>
<dbReference type="InterPro" id="IPR051475">
    <property type="entry name" value="Diverse_Ion_Transporter"/>
</dbReference>
<feature type="transmembrane region" description="Helical" evidence="7">
    <location>
        <begin position="1055"/>
        <end position="1077"/>
    </location>
</feature>
<proteinExistence type="evidence at transcript level"/>
<evidence type="ECO:0000259" key="8">
    <source>
        <dbReference type="Pfam" id="PF03600"/>
    </source>
</evidence>
<dbReference type="PANTHER" id="PTHR43568:SF1">
    <property type="entry name" value="P PROTEIN"/>
    <property type="match status" value="1"/>
</dbReference>
<accession>A0A1D8RAH8</accession>
<dbReference type="CDD" id="cd01116">
    <property type="entry name" value="P_permease"/>
    <property type="match status" value="1"/>
</dbReference>
<dbReference type="PANTHER" id="PTHR43568">
    <property type="entry name" value="P PROTEIN"/>
    <property type="match status" value="1"/>
</dbReference>
<feature type="region of interest" description="Disordered" evidence="6">
    <location>
        <begin position="445"/>
        <end position="470"/>
    </location>
</feature>
<feature type="transmembrane region" description="Helical" evidence="7">
    <location>
        <begin position="854"/>
        <end position="873"/>
    </location>
</feature>
<comment type="subcellular location">
    <subcellularLocation>
        <location evidence="1">Membrane</location>
        <topology evidence="1">Multi-pass membrane protein</topology>
    </subcellularLocation>
</comment>
<feature type="transmembrane region" description="Helical" evidence="7">
    <location>
        <begin position="923"/>
        <end position="954"/>
    </location>
</feature>
<feature type="compositionally biased region" description="Basic and acidic residues" evidence="6">
    <location>
        <begin position="445"/>
        <end position="458"/>
    </location>
</feature>
<dbReference type="GO" id="GO:0016020">
    <property type="term" value="C:membrane"/>
    <property type="evidence" value="ECO:0007669"/>
    <property type="project" value="UniProtKB-SubCell"/>
</dbReference>
<feature type="compositionally biased region" description="Basic residues" evidence="6">
    <location>
        <begin position="278"/>
        <end position="290"/>
    </location>
</feature>
<keyword evidence="2" id="KW-0813">Transport</keyword>